<keyword evidence="1" id="KW-0732">Signal</keyword>
<dbReference type="PROSITE" id="PS51257">
    <property type="entry name" value="PROKAR_LIPOPROTEIN"/>
    <property type="match status" value="1"/>
</dbReference>
<gene>
    <name evidence="2" type="ORF">NA56DRAFT_639294</name>
</gene>
<dbReference type="EMBL" id="KZ613554">
    <property type="protein sequence ID" value="PMD12301.1"/>
    <property type="molecule type" value="Genomic_DNA"/>
</dbReference>
<organism evidence="2 3">
    <name type="scientific">Hyaloscypha hepaticicola</name>
    <dbReference type="NCBI Taxonomy" id="2082293"/>
    <lineage>
        <taxon>Eukaryota</taxon>
        <taxon>Fungi</taxon>
        <taxon>Dikarya</taxon>
        <taxon>Ascomycota</taxon>
        <taxon>Pezizomycotina</taxon>
        <taxon>Leotiomycetes</taxon>
        <taxon>Helotiales</taxon>
        <taxon>Hyaloscyphaceae</taxon>
        <taxon>Hyaloscypha</taxon>
    </lineage>
</organism>
<reference evidence="2 3" key="1">
    <citation type="submission" date="2016-05" db="EMBL/GenBank/DDBJ databases">
        <title>A degradative enzymes factory behind the ericoid mycorrhizal symbiosis.</title>
        <authorList>
            <consortium name="DOE Joint Genome Institute"/>
            <person name="Martino E."/>
            <person name="Morin E."/>
            <person name="Grelet G."/>
            <person name="Kuo A."/>
            <person name="Kohler A."/>
            <person name="Daghino S."/>
            <person name="Barry K."/>
            <person name="Choi C."/>
            <person name="Cichocki N."/>
            <person name="Clum A."/>
            <person name="Copeland A."/>
            <person name="Hainaut M."/>
            <person name="Haridas S."/>
            <person name="Labutti K."/>
            <person name="Lindquist E."/>
            <person name="Lipzen A."/>
            <person name="Khouja H.-R."/>
            <person name="Murat C."/>
            <person name="Ohm R."/>
            <person name="Olson A."/>
            <person name="Spatafora J."/>
            <person name="Veneault-Fourrey C."/>
            <person name="Henrissat B."/>
            <person name="Grigoriev I."/>
            <person name="Martin F."/>
            <person name="Perotto S."/>
        </authorList>
    </citation>
    <scope>NUCLEOTIDE SEQUENCE [LARGE SCALE GENOMIC DNA]</scope>
    <source>
        <strain evidence="2 3">UAMH 7357</strain>
    </source>
</reference>
<feature type="signal peptide" evidence="1">
    <location>
        <begin position="1"/>
        <end position="20"/>
    </location>
</feature>
<dbReference type="AlphaFoldDB" id="A0A2J6PE33"/>
<keyword evidence="3" id="KW-1185">Reference proteome</keyword>
<protein>
    <submittedName>
        <fullName evidence="2">Uncharacterized protein</fullName>
    </submittedName>
</protein>
<feature type="chain" id="PRO_5014347305" evidence="1">
    <location>
        <begin position="21"/>
        <end position="77"/>
    </location>
</feature>
<proteinExistence type="predicted"/>
<dbReference type="Proteomes" id="UP000235672">
    <property type="component" value="Unassembled WGS sequence"/>
</dbReference>
<accession>A0A2J6PE33</accession>
<evidence type="ECO:0000256" key="1">
    <source>
        <dbReference type="SAM" id="SignalP"/>
    </source>
</evidence>
<evidence type="ECO:0000313" key="3">
    <source>
        <dbReference type="Proteomes" id="UP000235672"/>
    </source>
</evidence>
<sequence length="77" mass="7703">MKAVLFPLLALGASSTSACAHYSYCHCTGSDGAANDTATQSVCDSYGTLADISTNPCGSDSGTKECSYTGGSFSNCA</sequence>
<evidence type="ECO:0000313" key="2">
    <source>
        <dbReference type="EMBL" id="PMD12301.1"/>
    </source>
</evidence>
<name>A0A2J6PE33_9HELO</name>